<dbReference type="Gene3D" id="3.20.20.140">
    <property type="entry name" value="Metal-dependent hydrolases"/>
    <property type="match status" value="1"/>
</dbReference>
<dbReference type="AlphaFoldDB" id="A8MCW3"/>
<dbReference type="eggNOG" id="arCOG00689">
    <property type="taxonomic scope" value="Archaea"/>
</dbReference>
<dbReference type="PANTHER" id="PTHR43668">
    <property type="entry name" value="ALLANTOINASE"/>
    <property type="match status" value="1"/>
</dbReference>
<evidence type="ECO:0000259" key="4">
    <source>
        <dbReference type="Pfam" id="PF01979"/>
    </source>
</evidence>
<feature type="domain" description="Amidohydrolase-related" evidence="4">
    <location>
        <begin position="32"/>
        <end position="333"/>
    </location>
</feature>
<dbReference type="Proteomes" id="UP000001137">
    <property type="component" value="Chromosome"/>
</dbReference>
<protein>
    <submittedName>
        <fullName evidence="5">Amidohydrolase</fullName>
    </submittedName>
</protein>
<dbReference type="Pfam" id="PF01979">
    <property type="entry name" value="Amidohydro_1"/>
    <property type="match status" value="1"/>
</dbReference>
<organism evidence="5 6">
    <name type="scientific">Caldivirga maquilingensis (strain ATCC 700844 / DSM 13496 / JCM 10307 / IC-167)</name>
    <dbReference type="NCBI Taxonomy" id="397948"/>
    <lineage>
        <taxon>Archaea</taxon>
        <taxon>Thermoproteota</taxon>
        <taxon>Thermoprotei</taxon>
        <taxon>Thermoproteales</taxon>
        <taxon>Thermoproteaceae</taxon>
        <taxon>Caldivirga</taxon>
    </lineage>
</organism>
<dbReference type="EMBL" id="CP000852">
    <property type="protein sequence ID" value="ABW01619.1"/>
    <property type="molecule type" value="Genomic_DNA"/>
</dbReference>
<dbReference type="GO" id="GO:0006145">
    <property type="term" value="P:purine nucleobase catabolic process"/>
    <property type="evidence" value="ECO:0007669"/>
    <property type="project" value="TreeGrafter"/>
</dbReference>
<dbReference type="InterPro" id="IPR011059">
    <property type="entry name" value="Metal-dep_hydrolase_composite"/>
</dbReference>
<dbReference type="PROSITE" id="PS00483">
    <property type="entry name" value="DIHYDROOROTASE_2"/>
    <property type="match status" value="1"/>
</dbReference>
<proteinExistence type="predicted"/>
<dbReference type="HOGENOM" id="CLU_015572_1_0_2"/>
<dbReference type="GO" id="GO:0004038">
    <property type="term" value="F:allantoinase activity"/>
    <property type="evidence" value="ECO:0007669"/>
    <property type="project" value="TreeGrafter"/>
</dbReference>
<dbReference type="GeneID" id="5710228"/>
<dbReference type="InterPro" id="IPR050138">
    <property type="entry name" value="DHOase/Allantoinase_Hydrolase"/>
</dbReference>
<evidence type="ECO:0000256" key="3">
    <source>
        <dbReference type="ARBA" id="ARBA00022801"/>
    </source>
</evidence>
<dbReference type="InterPro" id="IPR006680">
    <property type="entry name" value="Amidohydro-rel"/>
</dbReference>
<accession>A8MCW3</accession>
<dbReference type="InterPro" id="IPR002195">
    <property type="entry name" value="Dihydroorotase_CS"/>
</dbReference>
<dbReference type="OrthoDB" id="8791at2157"/>
<name>A8MCW3_CALMQ</name>
<evidence type="ECO:0000256" key="1">
    <source>
        <dbReference type="ARBA" id="ARBA00001947"/>
    </source>
</evidence>
<dbReference type="PANTHER" id="PTHR43668:SF2">
    <property type="entry name" value="ALLANTOINASE"/>
    <property type="match status" value="1"/>
</dbReference>
<dbReference type="GO" id="GO:0005737">
    <property type="term" value="C:cytoplasm"/>
    <property type="evidence" value="ECO:0007669"/>
    <property type="project" value="TreeGrafter"/>
</dbReference>
<dbReference type="STRING" id="397948.Cmaq_0784"/>
<dbReference type="SUPFAM" id="SSF51338">
    <property type="entry name" value="Composite domain of metallo-dependent hydrolases"/>
    <property type="match status" value="1"/>
</dbReference>
<comment type="cofactor">
    <cofactor evidence="1">
        <name>Zn(2+)</name>
        <dbReference type="ChEBI" id="CHEBI:29105"/>
    </cofactor>
</comment>
<evidence type="ECO:0000313" key="6">
    <source>
        <dbReference type="Proteomes" id="UP000001137"/>
    </source>
</evidence>
<reference evidence="5 6" key="1">
    <citation type="submission" date="2007-10" db="EMBL/GenBank/DDBJ databases">
        <title>Complete sequence of Caldivirga maquilingensis IC-167.</title>
        <authorList>
            <consortium name="US DOE Joint Genome Institute"/>
            <person name="Copeland A."/>
            <person name="Lucas S."/>
            <person name="Lapidus A."/>
            <person name="Barry K."/>
            <person name="Glavina del Rio T."/>
            <person name="Dalin E."/>
            <person name="Tice H."/>
            <person name="Pitluck S."/>
            <person name="Saunders E."/>
            <person name="Brettin T."/>
            <person name="Bruce D."/>
            <person name="Detter J.C."/>
            <person name="Han C."/>
            <person name="Schmutz J."/>
            <person name="Larimer F."/>
            <person name="Land M."/>
            <person name="Hauser L."/>
            <person name="Kyrpides N."/>
            <person name="Ivanova N."/>
            <person name="Biddle J.F."/>
            <person name="Zhang Z."/>
            <person name="Fitz-Gibbon S.T."/>
            <person name="Lowe T.M."/>
            <person name="Saltikov C."/>
            <person name="House C.H."/>
            <person name="Richardson P."/>
        </authorList>
    </citation>
    <scope>NUCLEOTIDE SEQUENCE [LARGE SCALE GENOMIC DNA]</scope>
    <source>
        <strain evidence="6">ATCC 700844 / DSM 13496 / JCM 10307 / IC-167</strain>
    </source>
</reference>
<dbReference type="KEGG" id="cma:Cmaq_0784"/>
<keyword evidence="2" id="KW-0479">Metal-binding</keyword>
<keyword evidence="6" id="KW-1185">Reference proteome</keyword>
<keyword evidence="3 5" id="KW-0378">Hydrolase</keyword>
<gene>
    <name evidence="5" type="ordered locus">Cmaq_0784</name>
</gene>
<dbReference type="SUPFAM" id="SSF51556">
    <property type="entry name" value="Metallo-dependent hydrolases"/>
    <property type="match status" value="1"/>
</dbReference>
<dbReference type="GO" id="GO:0046872">
    <property type="term" value="F:metal ion binding"/>
    <property type="evidence" value="ECO:0007669"/>
    <property type="project" value="UniProtKB-KW"/>
</dbReference>
<evidence type="ECO:0000313" key="5">
    <source>
        <dbReference type="EMBL" id="ABW01619.1"/>
    </source>
</evidence>
<evidence type="ECO:0000256" key="2">
    <source>
        <dbReference type="ARBA" id="ARBA00022723"/>
    </source>
</evidence>
<dbReference type="RefSeq" id="WP_012185838.1">
    <property type="nucleotide sequence ID" value="NC_009954.1"/>
</dbReference>
<sequence length="407" mass="45243">MISVRYFNNGELTRIKLKIRGSTIIELPDNVIAIPAFADMHVHLRDWGESHKEDLNSGSRAALAGGVATVGDMPNTKPPIRNPDLALKRIREASSLKITYKLHGGVPTDLSLLKDYVSLGIKSIKVYPEDYGLIEEIIKAAAVNNMTVIIHCEDPSLFRNLKGNDSRIHSVNRPLDAEFSCALRVTQLALIHGARIHLTHVTDPRVIDLARLSNRITIDATMHHLLLDEDSCIENVNDPFYCKVNPPLRSKSIRFELLRRLIDGSISIIASDHAPHTISEKFHNNYDDTSPGFPGLETTGLLLLDLWRRGLVDLGKVINAYSINPLKVLDVSNDAQLLIDTKSSTVIDPDLFMSKAKHSPFSGWVTMVRLIGLIKGGELLMVDSDYEKIFTGIISENTLIKLSKVIK</sequence>
<dbReference type="InterPro" id="IPR032466">
    <property type="entry name" value="Metal_Hydrolase"/>
</dbReference>